<dbReference type="PANTHER" id="PTHR30349:SF81">
    <property type="entry name" value="TYROSINE RECOMBINASE XERC"/>
    <property type="match status" value="1"/>
</dbReference>
<name>A0A5B9R035_9BACT</name>
<dbReference type="Proteomes" id="UP000325286">
    <property type="component" value="Chromosome"/>
</dbReference>
<evidence type="ECO:0000313" key="13">
    <source>
        <dbReference type="EMBL" id="QEG42776.1"/>
    </source>
</evidence>
<dbReference type="GO" id="GO:0007059">
    <property type="term" value="P:chromosome segregation"/>
    <property type="evidence" value="ECO:0007669"/>
    <property type="project" value="UniProtKB-UniRule"/>
</dbReference>
<dbReference type="Pfam" id="PF02899">
    <property type="entry name" value="Phage_int_SAM_1"/>
    <property type="match status" value="1"/>
</dbReference>
<dbReference type="InterPro" id="IPR010998">
    <property type="entry name" value="Integrase_recombinase_N"/>
</dbReference>
<dbReference type="InterPro" id="IPR013762">
    <property type="entry name" value="Integrase-like_cat_sf"/>
</dbReference>
<dbReference type="GO" id="GO:0005737">
    <property type="term" value="C:cytoplasm"/>
    <property type="evidence" value="ECO:0007669"/>
    <property type="project" value="UniProtKB-SubCell"/>
</dbReference>
<evidence type="ECO:0000259" key="12">
    <source>
        <dbReference type="PROSITE" id="PS51900"/>
    </source>
</evidence>
<dbReference type="NCBIfam" id="NF001399">
    <property type="entry name" value="PRK00283.1"/>
    <property type="match status" value="1"/>
</dbReference>
<keyword evidence="6 10" id="KW-0229">DNA integration</keyword>
<comment type="similarity">
    <text evidence="2">Belongs to the 'phage' integrase family. XerD subfamily.</text>
</comment>
<dbReference type="PANTHER" id="PTHR30349">
    <property type="entry name" value="PHAGE INTEGRASE-RELATED"/>
    <property type="match status" value="1"/>
</dbReference>
<keyword evidence="5 10" id="KW-0159">Chromosome partition</keyword>
<reference evidence="13 14" key="1">
    <citation type="submission" date="2019-08" db="EMBL/GenBank/DDBJ databases">
        <title>Deep-cultivation of Planctomycetes and their phenomic and genomic characterization uncovers novel biology.</title>
        <authorList>
            <person name="Wiegand S."/>
            <person name="Jogler M."/>
            <person name="Boedeker C."/>
            <person name="Pinto D."/>
            <person name="Vollmers J."/>
            <person name="Rivas-Marin E."/>
            <person name="Kohn T."/>
            <person name="Peeters S.H."/>
            <person name="Heuer A."/>
            <person name="Rast P."/>
            <person name="Oberbeckmann S."/>
            <person name="Bunk B."/>
            <person name="Jeske O."/>
            <person name="Meyerdierks A."/>
            <person name="Storesund J.E."/>
            <person name="Kallscheuer N."/>
            <person name="Luecker S."/>
            <person name="Lage O.M."/>
            <person name="Pohl T."/>
            <person name="Merkel B.J."/>
            <person name="Hornburger P."/>
            <person name="Mueller R.-W."/>
            <person name="Bruemmer F."/>
            <person name="Labrenz M."/>
            <person name="Spormann A.M."/>
            <person name="Op den Camp H."/>
            <person name="Overmann J."/>
            <person name="Amann R."/>
            <person name="Jetten M.S.M."/>
            <person name="Mascher T."/>
            <person name="Medema M.H."/>
            <person name="Devos D.P."/>
            <person name="Kaster A.-K."/>
            <person name="Ovreas L."/>
            <person name="Rohde M."/>
            <person name="Galperin M.Y."/>
            <person name="Jogler C."/>
        </authorList>
    </citation>
    <scope>NUCLEOTIDE SEQUENCE [LARGE SCALE GENOMIC DNA]</scope>
    <source>
        <strain evidence="13 14">UC8</strain>
    </source>
</reference>
<feature type="active site" evidence="10">
    <location>
        <position position="203"/>
    </location>
</feature>
<dbReference type="GO" id="GO:0003677">
    <property type="term" value="F:DNA binding"/>
    <property type="evidence" value="ECO:0007669"/>
    <property type="project" value="UniProtKB-UniRule"/>
</dbReference>
<keyword evidence="14" id="KW-1185">Reference proteome</keyword>
<evidence type="ECO:0000256" key="4">
    <source>
        <dbReference type="ARBA" id="ARBA00022618"/>
    </source>
</evidence>
<feature type="domain" description="Core-binding (CB)" evidence="12">
    <location>
        <begin position="35"/>
        <end position="118"/>
    </location>
</feature>
<feature type="active site" evidence="10">
    <location>
        <position position="279"/>
    </location>
</feature>
<dbReference type="RefSeq" id="WP_315852500.1">
    <property type="nucleotide sequence ID" value="NZ_CP042914.1"/>
</dbReference>
<dbReference type="SUPFAM" id="SSF56349">
    <property type="entry name" value="DNA breaking-rejoining enzymes"/>
    <property type="match status" value="1"/>
</dbReference>
<dbReference type="NCBIfam" id="TIGR02225">
    <property type="entry name" value="recomb_XerD"/>
    <property type="match status" value="1"/>
</dbReference>
<evidence type="ECO:0000259" key="11">
    <source>
        <dbReference type="PROSITE" id="PS51898"/>
    </source>
</evidence>
<dbReference type="InterPro" id="IPR011932">
    <property type="entry name" value="Recomb_XerD"/>
</dbReference>
<evidence type="ECO:0000256" key="9">
    <source>
        <dbReference type="ARBA" id="ARBA00023306"/>
    </source>
</evidence>
<dbReference type="HAMAP" id="MF_01808">
    <property type="entry name" value="Recomb_XerC_XerD"/>
    <property type="match status" value="1"/>
</dbReference>
<evidence type="ECO:0000256" key="10">
    <source>
        <dbReference type="HAMAP-Rule" id="MF_01808"/>
    </source>
</evidence>
<protein>
    <recommendedName>
        <fullName evidence="10">Tyrosine recombinase XerC</fullName>
    </recommendedName>
</protein>
<dbReference type="InterPro" id="IPR002104">
    <property type="entry name" value="Integrase_catalytic"/>
</dbReference>
<comment type="subunit">
    <text evidence="10">Forms a cyclic heterotetrameric complex composed of two molecules of XerC and two molecules of XerD.</text>
</comment>
<gene>
    <name evidence="13" type="primary">xerD_5</name>
    <name evidence="10" type="synonym">xerC</name>
    <name evidence="13" type="ORF">UC8_48180</name>
</gene>
<feature type="active site" evidence="10">
    <location>
        <position position="302"/>
    </location>
</feature>
<comment type="function">
    <text evidence="10">Site-specific tyrosine recombinase, which acts by catalyzing the cutting and rejoining of the recombining DNA molecules. The XerC-XerD complex is essential to convert dimers of the bacterial chromosome into monomers to permit their segregation at cell division. It also contributes to the segregational stability of plasmids.</text>
</comment>
<feature type="active site" evidence="10">
    <location>
        <position position="179"/>
    </location>
</feature>
<comment type="similarity">
    <text evidence="10">Belongs to the 'phage' integrase family. XerC subfamily.</text>
</comment>
<dbReference type="Gene3D" id="1.10.150.130">
    <property type="match status" value="1"/>
</dbReference>
<dbReference type="InterPro" id="IPR044068">
    <property type="entry name" value="CB"/>
</dbReference>
<dbReference type="Pfam" id="PF00589">
    <property type="entry name" value="Phage_integrase"/>
    <property type="match status" value="1"/>
</dbReference>
<dbReference type="InterPro" id="IPR050090">
    <property type="entry name" value="Tyrosine_recombinase_XerCD"/>
</dbReference>
<proteinExistence type="inferred from homology"/>
<keyword evidence="7 10" id="KW-0238">DNA-binding</keyword>
<keyword evidence="3 10" id="KW-0963">Cytoplasm</keyword>
<evidence type="ECO:0000256" key="8">
    <source>
        <dbReference type="ARBA" id="ARBA00023172"/>
    </source>
</evidence>
<comment type="subcellular location">
    <subcellularLocation>
        <location evidence="1 10">Cytoplasm</location>
    </subcellularLocation>
</comment>
<feature type="active site" evidence="10">
    <location>
        <position position="276"/>
    </location>
</feature>
<organism evidence="13 14">
    <name type="scientific">Roseimaritima ulvae</name>
    <dbReference type="NCBI Taxonomy" id="980254"/>
    <lineage>
        <taxon>Bacteria</taxon>
        <taxon>Pseudomonadati</taxon>
        <taxon>Planctomycetota</taxon>
        <taxon>Planctomycetia</taxon>
        <taxon>Pirellulales</taxon>
        <taxon>Pirellulaceae</taxon>
        <taxon>Roseimaritima</taxon>
    </lineage>
</organism>
<feature type="domain" description="Tyr recombinase" evidence="11">
    <location>
        <begin position="139"/>
        <end position="324"/>
    </location>
</feature>
<dbReference type="InterPro" id="IPR011010">
    <property type="entry name" value="DNA_brk_join_enz"/>
</dbReference>
<dbReference type="Gene3D" id="1.10.443.10">
    <property type="entry name" value="Intergrase catalytic core"/>
    <property type="match status" value="1"/>
</dbReference>
<dbReference type="EMBL" id="CP042914">
    <property type="protein sequence ID" value="QEG42776.1"/>
    <property type="molecule type" value="Genomic_DNA"/>
</dbReference>
<dbReference type="InterPro" id="IPR023009">
    <property type="entry name" value="Tyrosine_recombinase_XerC/XerD"/>
</dbReference>
<dbReference type="InterPro" id="IPR004107">
    <property type="entry name" value="Integrase_SAM-like_N"/>
</dbReference>
<dbReference type="GO" id="GO:0006313">
    <property type="term" value="P:DNA transposition"/>
    <property type="evidence" value="ECO:0007669"/>
    <property type="project" value="UniProtKB-UniRule"/>
</dbReference>
<sequence>MAGSLTPPPPQGLSWMRPTKLQKLLKKGPGQGSAAKTLSLCEDFIAYLRGECHLADNSVQAYRRDLTKFCEWAGSRRMSELQIGELSQFVSSLHDSGLAPASISRNIVAVRTFFKYLQLEGIVTDNPAELLGTQKSWQRMPKVLTQRQVDRFLAAPRKRDPFWQRDRAMLEVLYASGCRATETCTLRLHDLSLAERHIRCEGKGGKQRLVPIGQRAIDAIELYLSELRPKLQARGPKTTDVLFLSRTGRPLERIQLWRLVKQYALAAGVDSEISPHSLRHSFATHLLAGGADLRQVQEMLGHASIQTTQIYTHVDHSRLKRVHQQFHPRG</sequence>
<evidence type="ECO:0000256" key="6">
    <source>
        <dbReference type="ARBA" id="ARBA00022908"/>
    </source>
</evidence>
<dbReference type="AlphaFoldDB" id="A0A5B9R035"/>
<evidence type="ECO:0000256" key="7">
    <source>
        <dbReference type="ARBA" id="ARBA00023125"/>
    </source>
</evidence>
<evidence type="ECO:0000256" key="2">
    <source>
        <dbReference type="ARBA" id="ARBA00010450"/>
    </source>
</evidence>
<accession>A0A5B9R035</accession>
<dbReference type="GO" id="GO:0051301">
    <property type="term" value="P:cell division"/>
    <property type="evidence" value="ECO:0007669"/>
    <property type="project" value="UniProtKB-KW"/>
</dbReference>
<evidence type="ECO:0000313" key="14">
    <source>
        <dbReference type="Proteomes" id="UP000325286"/>
    </source>
</evidence>
<dbReference type="CDD" id="cd00798">
    <property type="entry name" value="INT_XerDC_C"/>
    <property type="match status" value="1"/>
</dbReference>
<feature type="active site" description="O-(3'-phospho-DNA)-tyrosine intermediate" evidence="10">
    <location>
        <position position="311"/>
    </location>
</feature>
<keyword evidence="8 10" id="KW-0233">DNA recombination</keyword>
<keyword evidence="9 10" id="KW-0131">Cell cycle</keyword>
<keyword evidence="4 10" id="KW-0132">Cell division</keyword>
<dbReference type="PROSITE" id="PS51898">
    <property type="entry name" value="TYR_RECOMBINASE"/>
    <property type="match status" value="1"/>
</dbReference>
<evidence type="ECO:0000256" key="3">
    <source>
        <dbReference type="ARBA" id="ARBA00022490"/>
    </source>
</evidence>
<dbReference type="KEGG" id="rul:UC8_48180"/>
<dbReference type="PROSITE" id="PS51900">
    <property type="entry name" value="CB"/>
    <property type="match status" value="1"/>
</dbReference>
<evidence type="ECO:0000256" key="1">
    <source>
        <dbReference type="ARBA" id="ARBA00004496"/>
    </source>
</evidence>
<evidence type="ECO:0000256" key="5">
    <source>
        <dbReference type="ARBA" id="ARBA00022829"/>
    </source>
</evidence>
<dbReference type="GO" id="GO:0009037">
    <property type="term" value="F:tyrosine-based site-specific recombinase activity"/>
    <property type="evidence" value="ECO:0007669"/>
    <property type="project" value="UniProtKB-UniRule"/>
</dbReference>